<feature type="transmembrane region" description="Helical" evidence="1">
    <location>
        <begin position="63"/>
        <end position="82"/>
    </location>
</feature>
<dbReference type="EMBL" id="QFFI01000009">
    <property type="protein sequence ID" value="PWG63703.1"/>
    <property type="molecule type" value="Genomic_DNA"/>
</dbReference>
<dbReference type="Gene3D" id="3.40.720.10">
    <property type="entry name" value="Alkaline Phosphatase, subunit A"/>
    <property type="match status" value="1"/>
</dbReference>
<keyword evidence="1" id="KW-0472">Membrane</keyword>
<keyword evidence="1" id="KW-0812">Transmembrane</keyword>
<organism evidence="2 3">
    <name type="scientific">Sediminicurvatus halobius</name>
    <dbReference type="NCBI Taxonomy" id="2182432"/>
    <lineage>
        <taxon>Bacteria</taxon>
        <taxon>Pseudomonadati</taxon>
        <taxon>Pseudomonadota</taxon>
        <taxon>Gammaproteobacteria</taxon>
        <taxon>Chromatiales</taxon>
        <taxon>Ectothiorhodospiraceae</taxon>
        <taxon>Sediminicurvatus</taxon>
    </lineage>
</organism>
<keyword evidence="1" id="KW-1133">Transmembrane helix</keyword>
<evidence type="ECO:0000256" key="1">
    <source>
        <dbReference type="SAM" id="Phobius"/>
    </source>
</evidence>
<feature type="transmembrane region" description="Helical" evidence="1">
    <location>
        <begin position="145"/>
        <end position="166"/>
    </location>
</feature>
<reference evidence="2 3" key="1">
    <citation type="submission" date="2018-05" db="EMBL/GenBank/DDBJ databases">
        <title>Spiribacter halobius sp. nov., a moderately halophilic bacterium isolated from marine solar saltern.</title>
        <authorList>
            <person name="Zheng W.-S."/>
            <person name="Lu D.-C."/>
            <person name="Du Z.-J."/>
        </authorList>
    </citation>
    <scope>NUCLEOTIDE SEQUENCE [LARGE SCALE GENOMIC DNA]</scope>
    <source>
        <strain evidence="2 3">E85</strain>
    </source>
</reference>
<dbReference type="AlphaFoldDB" id="A0A2U2N3P2"/>
<evidence type="ECO:0000313" key="2">
    <source>
        <dbReference type="EMBL" id="PWG63703.1"/>
    </source>
</evidence>
<protein>
    <recommendedName>
        <fullName evidence="4">Sulfatase</fullName>
    </recommendedName>
</protein>
<evidence type="ECO:0008006" key="4">
    <source>
        <dbReference type="Google" id="ProtNLM"/>
    </source>
</evidence>
<accession>A0A2U2N3P2</accession>
<dbReference type="Proteomes" id="UP000245474">
    <property type="component" value="Unassembled WGS sequence"/>
</dbReference>
<dbReference type="InterPro" id="IPR017850">
    <property type="entry name" value="Alkaline_phosphatase_core_sf"/>
</dbReference>
<sequence length="573" mass="61080">MDTVGRLKLLCRNARHDAAVGESMPNPKPPSPVGDSLWPPLLAFLALQLLLLAPEWWLPGGSWLQPAIAAEALLVMGLLLGLTRREAGWLPPLLGGGLVLVVALALSDLAAYWSLGRPVNLYLDLPLLASVEHLLTGALGRVGGWALLLAGGVLLLGLAAGAGLAMRALMRHHVGPRRRLLGALLVAAAVGVYAMRNEWPVGLHFAAPAVDRVAAQGERVLATARERESFARALATPSAPAGPASLQRLQGRDVVLAFIESYGESAVRDPRYAPVVQGALEQLAADLDAAGLSVVTGLLRSPVQGGQSWLAHGSLLSGLWLDNQLRYDLFLASPRSSLIDDLEAAGHHSVAVMPALTAAWPQGRLWGYDEVHDYAAIDYAGPPLNWVTMPDQYTWHYFQRAVREPASEPVFAELALISSHAPWTPILPVLPDWSRIGRGEVFGPWADAGPSPGELWRNAERVRAHYAQAVAYALRTAGAWSGRYLGEEALLILLGDHQPAPLITGEETSRAVPVHVVSADPSLLAPLREFGFMAGVLPPEAPNGRLDDVRGWLRAAYGGGPERGVAVAPSTAQ</sequence>
<proteinExistence type="predicted"/>
<name>A0A2U2N3P2_9GAMM</name>
<feature type="transmembrane region" description="Helical" evidence="1">
    <location>
        <begin position="178"/>
        <end position="195"/>
    </location>
</feature>
<dbReference type="SUPFAM" id="SSF53649">
    <property type="entry name" value="Alkaline phosphatase-like"/>
    <property type="match status" value="1"/>
</dbReference>
<feature type="transmembrane region" description="Helical" evidence="1">
    <location>
        <begin position="94"/>
        <end position="115"/>
    </location>
</feature>
<comment type="caution">
    <text evidence="2">The sequence shown here is derived from an EMBL/GenBank/DDBJ whole genome shotgun (WGS) entry which is preliminary data.</text>
</comment>
<gene>
    <name evidence="2" type="ORF">DEM34_07440</name>
</gene>
<keyword evidence="3" id="KW-1185">Reference proteome</keyword>
<evidence type="ECO:0000313" key="3">
    <source>
        <dbReference type="Proteomes" id="UP000245474"/>
    </source>
</evidence>
<feature type="transmembrane region" description="Helical" evidence="1">
    <location>
        <begin position="37"/>
        <end position="57"/>
    </location>
</feature>